<evidence type="ECO:0000259" key="4">
    <source>
        <dbReference type="PROSITE" id="PS51459"/>
    </source>
</evidence>
<organism evidence="6 8">
    <name type="scientific">Candidatus Cryosericum odellii</name>
    <dbReference type="NCBI Taxonomy" id="2290917"/>
    <lineage>
        <taxon>Bacteria</taxon>
        <taxon>Pseudomonadati</taxon>
        <taxon>Caldisericota/Cryosericota group</taxon>
        <taxon>Candidatus Cryosericota</taxon>
        <taxon>Candidatus Cryosericia</taxon>
        <taxon>Candidatus Cryosericales</taxon>
        <taxon>Candidatus Cryosericaceae</taxon>
        <taxon>Candidatus Cryosericum</taxon>
    </lineage>
</organism>
<gene>
    <name evidence="6" type="ORF">SMC5_08965</name>
    <name evidence="5" type="ORF">SMC6_08060</name>
</gene>
<keyword evidence="7" id="KW-1185">Reference proteome</keyword>
<comment type="caution">
    <text evidence="6">The sequence shown here is derived from an EMBL/GenBank/DDBJ whole genome shotgun (WGS) entry which is preliminary data.</text>
</comment>
<dbReference type="EMBL" id="QXIT01000142">
    <property type="protein sequence ID" value="RIE06998.1"/>
    <property type="molecule type" value="Genomic_DNA"/>
</dbReference>
<dbReference type="PANTHER" id="PTHR13504:SF38">
    <property type="entry name" value="FIDO DOMAIN-CONTAINING PROTEIN"/>
    <property type="match status" value="1"/>
</dbReference>
<dbReference type="EMBL" id="QXIU01000219">
    <property type="protein sequence ID" value="RIE07760.1"/>
    <property type="molecule type" value="Genomic_DNA"/>
</dbReference>
<dbReference type="RefSeq" id="WP_119120434.1">
    <property type="nucleotide sequence ID" value="NZ_QXIT01000142.1"/>
</dbReference>
<dbReference type="SUPFAM" id="SSF140931">
    <property type="entry name" value="Fic-like"/>
    <property type="match status" value="1"/>
</dbReference>
<dbReference type="AlphaFoldDB" id="A0A398CZV6"/>
<dbReference type="PANTHER" id="PTHR13504">
    <property type="entry name" value="FIDO DOMAIN-CONTAINING PROTEIN DDB_G0283145"/>
    <property type="match status" value="1"/>
</dbReference>
<dbReference type="InterPro" id="IPR040198">
    <property type="entry name" value="Fido_containing"/>
</dbReference>
<feature type="binding site" evidence="2">
    <location>
        <begin position="193"/>
        <end position="200"/>
    </location>
    <ligand>
        <name>ATP</name>
        <dbReference type="ChEBI" id="CHEBI:30616"/>
    </ligand>
</feature>
<sequence>MFEPKFTISNAILVDLTRIEGAVGFMSAAQLSDDWIRDMQANALTLEAHYTTHIEGTQLTLEQSTQLLAGQTIPDANPNDVRELLNYRTAFELVAEYVGSGEPITEALIREIHKRLVTDVRGGSAAPGQYRLGQNLVVDSVTKETVYTPPPAEEVQPLMTDLVKWLNACTGINTVLVSGIAQFQLVHIHPFIDGNGRTARLLATLVMYRGNYDFKRLFTFSEFYDRDPSAYYGALQRVRSHDMDMTGWLEYYVGGLATQMEEVKTKGEQAIKAGAARL</sequence>
<protein>
    <submittedName>
        <fullName evidence="6">Fic family protein</fullName>
    </submittedName>
</protein>
<accession>A0A398D2J6</accession>
<dbReference type="GO" id="GO:0005524">
    <property type="term" value="F:ATP binding"/>
    <property type="evidence" value="ECO:0007669"/>
    <property type="project" value="UniProtKB-KW"/>
</dbReference>
<evidence type="ECO:0000313" key="8">
    <source>
        <dbReference type="Proteomes" id="UP000266489"/>
    </source>
</evidence>
<dbReference type="OrthoDB" id="9813719at2"/>
<dbReference type="Pfam" id="PF02661">
    <property type="entry name" value="Fic"/>
    <property type="match status" value="1"/>
</dbReference>
<evidence type="ECO:0000256" key="3">
    <source>
        <dbReference type="PIRSR" id="PIRSR640198-3"/>
    </source>
</evidence>
<name>A0A398CZV6_9BACT</name>
<feature type="site" description="Important for autoinhibition of adenylyltransferase activity" evidence="3">
    <location>
        <position position="55"/>
    </location>
</feature>
<feature type="domain" description="Fido" evidence="4">
    <location>
        <begin position="104"/>
        <end position="254"/>
    </location>
</feature>
<keyword evidence="2" id="KW-0067">ATP-binding</keyword>
<evidence type="ECO:0000313" key="6">
    <source>
        <dbReference type="EMBL" id="RIE07760.1"/>
    </source>
</evidence>
<evidence type="ECO:0000313" key="7">
    <source>
        <dbReference type="Proteomes" id="UP000266260"/>
    </source>
</evidence>
<evidence type="ECO:0000256" key="2">
    <source>
        <dbReference type="PIRSR" id="PIRSR640198-2"/>
    </source>
</evidence>
<evidence type="ECO:0000256" key="1">
    <source>
        <dbReference type="PIRSR" id="PIRSR640198-1"/>
    </source>
</evidence>
<dbReference type="Proteomes" id="UP000266489">
    <property type="component" value="Unassembled WGS sequence"/>
</dbReference>
<accession>A0A398CZV6</accession>
<keyword evidence="2" id="KW-0547">Nucleotide-binding</keyword>
<dbReference type="InterPro" id="IPR003812">
    <property type="entry name" value="Fido"/>
</dbReference>
<dbReference type="Proteomes" id="UP000266260">
    <property type="component" value="Unassembled WGS sequence"/>
</dbReference>
<dbReference type="Gene3D" id="1.10.3290.10">
    <property type="entry name" value="Fido-like domain"/>
    <property type="match status" value="1"/>
</dbReference>
<feature type="active site" evidence="1">
    <location>
        <position position="189"/>
    </location>
</feature>
<proteinExistence type="predicted"/>
<reference evidence="7 8" key="1">
    <citation type="submission" date="2018-09" db="EMBL/GenBank/DDBJ databases">
        <title>Discovery and Ecogenomic Context for Candidatus Cryosericales, a Global Caldiserica Order Active in Thawing Permafrost.</title>
        <authorList>
            <person name="Martinez M.A."/>
            <person name="Woodcroft B.J."/>
            <person name="Ignacio Espinoza J.C."/>
            <person name="Zayed A."/>
            <person name="Singleton C.M."/>
            <person name="Boyd J."/>
            <person name="Li Y.-F."/>
            <person name="Purvine S."/>
            <person name="Maughan H."/>
            <person name="Hodgkins S.B."/>
            <person name="Anderson D."/>
            <person name="Sederholm M."/>
            <person name="Temperton B."/>
            <person name="Saleska S.R."/>
            <person name="Tyson G.W."/>
            <person name="Rich V.I."/>
        </authorList>
    </citation>
    <scope>NUCLEOTIDE SEQUENCE [LARGE SCALE GENOMIC DNA]</scope>
    <source>
        <strain evidence="6 8">SMC5</strain>
        <strain evidence="5 7">SMC6</strain>
    </source>
</reference>
<dbReference type="InterPro" id="IPR036597">
    <property type="entry name" value="Fido-like_dom_sf"/>
</dbReference>
<evidence type="ECO:0000313" key="5">
    <source>
        <dbReference type="EMBL" id="RIE06998.1"/>
    </source>
</evidence>
<dbReference type="PROSITE" id="PS51459">
    <property type="entry name" value="FIDO"/>
    <property type="match status" value="1"/>
</dbReference>